<dbReference type="PROSITE" id="PS51194">
    <property type="entry name" value="HELICASE_CTER"/>
    <property type="match status" value="1"/>
</dbReference>
<keyword evidence="6" id="KW-0347">Helicase</keyword>
<dbReference type="PANTHER" id="PTHR47964">
    <property type="entry name" value="ATP-DEPENDENT DNA HELICASE HOMOLOG RECG, CHLOROPLASTIC"/>
    <property type="match status" value="1"/>
</dbReference>
<dbReference type="RefSeq" id="WP_281263722.1">
    <property type="nucleotide sequence ID" value="NZ_LN774881.1"/>
</dbReference>
<comment type="similarity">
    <text evidence="11 13">In the C-terminal section; belongs to the helicase family. RecG subfamily.</text>
</comment>
<dbReference type="InterPro" id="IPR004576">
    <property type="entry name" value="Mfd"/>
</dbReference>
<protein>
    <recommendedName>
        <fullName evidence="12 13">Transcription-repair-coupling factor</fullName>
        <shortName evidence="13">TRCF</shortName>
        <ecNumber evidence="13">3.6.4.-</ecNumber>
    </recommendedName>
</protein>
<evidence type="ECO:0000256" key="4">
    <source>
        <dbReference type="ARBA" id="ARBA00022763"/>
    </source>
</evidence>
<evidence type="ECO:0000256" key="2">
    <source>
        <dbReference type="ARBA" id="ARBA00022490"/>
    </source>
</evidence>
<dbReference type="EMBL" id="LN774881">
    <property type="protein sequence ID" value="CEN32171.1"/>
    <property type="molecule type" value="Genomic_DNA"/>
</dbReference>
<dbReference type="PANTHER" id="PTHR47964:SF1">
    <property type="entry name" value="ATP-DEPENDENT DNA HELICASE HOMOLOG RECG, CHLOROPLASTIC"/>
    <property type="match status" value="1"/>
</dbReference>
<evidence type="ECO:0000256" key="12">
    <source>
        <dbReference type="ARBA" id="ARBA00070128"/>
    </source>
</evidence>
<dbReference type="CDD" id="cd17991">
    <property type="entry name" value="DEXHc_TRCF"/>
    <property type="match status" value="1"/>
</dbReference>
<dbReference type="FunFam" id="3.40.50.300:FF:000546">
    <property type="entry name" value="Transcription-repair-coupling factor"/>
    <property type="match status" value="1"/>
</dbReference>
<dbReference type="AlphaFoldDB" id="A0A0H5C5E4"/>
<evidence type="ECO:0000259" key="15">
    <source>
        <dbReference type="PROSITE" id="PS51194"/>
    </source>
</evidence>
<dbReference type="GO" id="GO:0016787">
    <property type="term" value="F:hydrolase activity"/>
    <property type="evidence" value="ECO:0007669"/>
    <property type="project" value="UniProtKB-KW"/>
</dbReference>
<keyword evidence="3 13" id="KW-0547">Nucleotide-binding</keyword>
<dbReference type="GO" id="GO:0003684">
    <property type="term" value="F:damaged DNA binding"/>
    <property type="evidence" value="ECO:0007669"/>
    <property type="project" value="InterPro"/>
</dbReference>
<dbReference type="GO" id="GO:0005524">
    <property type="term" value="F:ATP binding"/>
    <property type="evidence" value="ECO:0007669"/>
    <property type="project" value="UniProtKB-UniRule"/>
</dbReference>
<dbReference type="InterPro" id="IPR037235">
    <property type="entry name" value="TRCF-like_C_D7"/>
</dbReference>
<proteinExistence type="inferred from homology"/>
<dbReference type="Gene3D" id="3.40.50.300">
    <property type="entry name" value="P-loop containing nucleotide triphosphate hydrolases"/>
    <property type="match status" value="2"/>
</dbReference>
<dbReference type="NCBIfam" id="TIGR00580">
    <property type="entry name" value="mfd"/>
    <property type="match status" value="1"/>
</dbReference>
<evidence type="ECO:0000256" key="5">
    <source>
        <dbReference type="ARBA" id="ARBA00022801"/>
    </source>
</evidence>
<dbReference type="PROSITE" id="PS51192">
    <property type="entry name" value="HELICASE_ATP_BIND_1"/>
    <property type="match status" value="1"/>
</dbReference>
<evidence type="ECO:0000313" key="17">
    <source>
        <dbReference type="Proteomes" id="UP000242753"/>
    </source>
</evidence>
<evidence type="ECO:0000256" key="6">
    <source>
        <dbReference type="ARBA" id="ARBA00022806"/>
    </source>
</evidence>
<comment type="function">
    <text evidence="13">Couples transcription and DNA repair by recognizing RNA polymerase (RNAP) stalled at DNA lesions. Mediates ATP-dependent release of RNAP and its truncated transcript from the DNA, and recruitment of nucleotide excision repair machinery to the damaged site.</text>
</comment>
<evidence type="ECO:0000256" key="11">
    <source>
        <dbReference type="ARBA" id="ARBA00061399"/>
    </source>
</evidence>
<evidence type="ECO:0000256" key="9">
    <source>
        <dbReference type="ARBA" id="ARBA00023204"/>
    </source>
</evidence>
<evidence type="ECO:0000256" key="1">
    <source>
        <dbReference type="ARBA" id="ARBA00004496"/>
    </source>
</evidence>
<dbReference type="KEGG" id="wca:WEOB_223"/>
<dbReference type="Pfam" id="PF02559">
    <property type="entry name" value="CarD_TRCF_RID"/>
    <property type="match status" value="1"/>
</dbReference>
<dbReference type="SUPFAM" id="SSF52540">
    <property type="entry name" value="P-loop containing nucleoside triphosphate hydrolases"/>
    <property type="match status" value="2"/>
</dbReference>
<dbReference type="Gene3D" id="2.40.10.170">
    <property type="match status" value="1"/>
</dbReference>
<dbReference type="SUPFAM" id="SSF141259">
    <property type="entry name" value="CarD-like"/>
    <property type="match status" value="1"/>
</dbReference>
<keyword evidence="2 13" id="KW-0963">Cytoplasm</keyword>
<sequence length="699" mass="81404">MKQNIKNKYTNTNLNLKNVSLYELYIGQPIVHVKYGVGRYDGMKTLEINGIKMEYLIIRYFNNDKLYVPISSLYLIDRYIGSTKEQIPLHKLGNNIWIRLKKKVLKRIQDISIKLLNFYAKRIAKKGYSFQYNKKEYKSFCEKFPYEETPDQKNAMDIVLYDMLQPFSMDRLICGDVGFGKTEIAMRAAFIAIQNNKQVAVLVPTTLLAQQHFYNFKNRFSNWPICVEMISRFCNKKEQNRILKNTHIGEIDILIGTHKLLQRDVKWKRLGLLIIDEEQRFGVRHKEQIRSIRENIDMLTLTATPIPRTLNMAIHGIRDLSIISTPPAKRKSIKTFVCEYDKNIICEAISREIFRNGQVYYLCNDINFIEKTAFSLKKMLPNISVSIAHGKMKERDLKQVMDDFYHKLFNVLVCTTIIETGIDIANVNTIIIERADRFGLGQLYQLRGRVGRSCNQAYSYLLIPSLKELSKNASKRLEAIVSLETLGSGFSLATHDLEIRGPGALFGEDQSGDIQNIGFSLYMNLLRDTIDTLKNGKKLSLNDILNQQDIEIELGVPAFFPEDYISNVNIRLSLYKKISDIKKCSQIEKLKKMIINCFGPLPKSAEYLFSLVYIREKAKFLKIKKIKSTNRDGLIEFYSIGHINFLYLIKLIKKYFNRYYISNTSMELKFIHNYIKFDERLHFINILLDKVKKNISFIN</sequence>
<dbReference type="SMART" id="SM00487">
    <property type="entry name" value="DEXDc"/>
    <property type="match status" value="1"/>
</dbReference>
<dbReference type="Proteomes" id="UP000242753">
    <property type="component" value="Chromosome I"/>
</dbReference>
<reference evidence="17" key="1">
    <citation type="submission" date="2015-01" db="EMBL/GenBank/DDBJ databases">
        <authorList>
            <person name="Manzano-Marin A."/>
            <person name="Manzano-Marin A."/>
        </authorList>
    </citation>
    <scope>NUCLEOTIDE SEQUENCE [LARGE SCALE GENOMIC DNA]</scope>
    <source>
        <strain evidence="17">obscurior</strain>
    </source>
</reference>
<dbReference type="GO" id="GO:0005737">
    <property type="term" value="C:cytoplasm"/>
    <property type="evidence" value="ECO:0007669"/>
    <property type="project" value="UniProtKB-SubCell"/>
</dbReference>
<dbReference type="HAMAP" id="MF_00969">
    <property type="entry name" value="TRCF"/>
    <property type="match status" value="1"/>
</dbReference>
<dbReference type="InterPro" id="IPR014001">
    <property type="entry name" value="Helicase_ATP-bd"/>
</dbReference>
<dbReference type="Pfam" id="PF00271">
    <property type="entry name" value="Helicase_C"/>
    <property type="match status" value="1"/>
</dbReference>
<evidence type="ECO:0000256" key="10">
    <source>
        <dbReference type="ARBA" id="ARBA00061104"/>
    </source>
</evidence>
<dbReference type="GO" id="GO:0003678">
    <property type="term" value="F:DNA helicase activity"/>
    <property type="evidence" value="ECO:0007669"/>
    <property type="project" value="TreeGrafter"/>
</dbReference>
<dbReference type="SMART" id="SM00490">
    <property type="entry name" value="HELICc"/>
    <property type="match status" value="1"/>
</dbReference>
<dbReference type="GO" id="GO:0000716">
    <property type="term" value="P:transcription-coupled nucleotide-excision repair, DNA damage recognition"/>
    <property type="evidence" value="ECO:0007669"/>
    <property type="project" value="UniProtKB-UniRule"/>
</dbReference>
<keyword evidence="4 13" id="KW-0227">DNA damage</keyword>
<evidence type="ECO:0000256" key="7">
    <source>
        <dbReference type="ARBA" id="ARBA00022840"/>
    </source>
</evidence>
<dbReference type="Pfam" id="PF03461">
    <property type="entry name" value="TRCF"/>
    <property type="match status" value="1"/>
</dbReference>
<dbReference type="SMART" id="SM00982">
    <property type="entry name" value="TRCF"/>
    <property type="match status" value="1"/>
</dbReference>
<comment type="subcellular location">
    <subcellularLocation>
        <location evidence="1 13">Cytoplasm</location>
    </subcellularLocation>
</comment>
<evidence type="ECO:0000256" key="3">
    <source>
        <dbReference type="ARBA" id="ARBA00022741"/>
    </source>
</evidence>
<evidence type="ECO:0000313" key="16">
    <source>
        <dbReference type="EMBL" id="CEN32171.1"/>
    </source>
</evidence>
<keyword evidence="8 13" id="KW-0238">DNA-binding</keyword>
<evidence type="ECO:0000259" key="14">
    <source>
        <dbReference type="PROSITE" id="PS51192"/>
    </source>
</evidence>
<dbReference type="GO" id="GO:0006355">
    <property type="term" value="P:regulation of DNA-templated transcription"/>
    <property type="evidence" value="ECO:0007669"/>
    <property type="project" value="UniProtKB-UniRule"/>
</dbReference>
<dbReference type="InterPro" id="IPR036101">
    <property type="entry name" value="CarD-like/TRCF_RID_sf"/>
</dbReference>
<name>A0A0H5C5E4_9ENTR</name>
<organism evidence="16 17">
    <name type="scientific">Candidatus Westeberhardia cardiocondylae</name>
    <dbReference type="NCBI Taxonomy" id="1594731"/>
    <lineage>
        <taxon>Bacteria</taxon>
        <taxon>Pseudomonadati</taxon>
        <taxon>Pseudomonadota</taxon>
        <taxon>Gammaproteobacteria</taxon>
        <taxon>Enterobacterales</taxon>
        <taxon>Enterobacteriaceae</taxon>
        <taxon>ant endosymbionts</taxon>
        <taxon>Candidatus Westeberhardia</taxon>
    </lineage>
</organism>
<evidence type="ECO:0000256" key="8">
    <source>
        <dbReference type="ARBA" id="ARBA00023125"/>
    </source>
</evidence>
<gene>
    <name evidence="13 16" type="primary">mfd</name>
    <name evidence="16" type="ORF">WEOB_223</name>
</gene>
<dbReference type="Gene3D" id="3.90.1150.50">
    <property type="entry name" value="Transcription-repair-coupling factor, D7 domain"/>
    <property type="match status" value="1"/>
</dbReference>
<dbReference type="InterPro" id="IPR003711">
    <property type="entry name" value="CarD-like/TRCF_RID"/>
</dbReference>
<dbReference type="InterPro" id="IPR047112">
    <property type="entry name" value="RecG/Mfd"/>
</dbReference>
<accession>A0A0H5C5E4</accession>
<feature type="domain" description="Helicase ATP-binding" evidence="14">
    <location>
        <begin position="162"/>
        <end position="323"/>
    </location>
</feature>
<dbReference type="InterPro" id="IPR027417">
    <property type="entry name" value="P-loop_NTPase"/>
</dbReference>
<dbReference type="SMART" id="SM01058">
    <property type="entry name" value="CarD_TRCF"/>
    <property type="match status" value="1"/>
</dbReference>
<keyword evidence="17" id="KW-1185">Reference proteome</keyword>
<dbReference type="InterPro" id="IPR005118">
    <property type="entry name" value="TRCF_C"/>
</dbReference>
<dbReference type="PATRIC" id="fig|1594731.3.peg.208"/>
<keyword evidence="5 13" id="KW-0378">Hydrolase</keyword>
<dbReference type="InterPro" id="IPR001650">
    <property type="entry name" value="Helicase_C-like"/>
</dbReference>
<dbReference type="SUPFAM" id="SSF143517">
    <property type="entry name" value="TRCF domain-like"/>
    <property type="match status" value="1"/>
</dbReference>
<dbReference type="InterPro" id="IPR011545">
    <property type="entry name" value="DEAD/DEAH_box_helicase_dom"/>
</dbReference>
<feature type="domain" description="Helicase C-terminal" evidence="15">
    <location>
        <begin position="332"/>
        <end position="503"/>
    </location>
</feature>
<dbReference type="STRING" id="1594731.WEOB_223"/>
<dbReference type="Pfam" id="PF00270">
    <property type="entry name" value="DEAD"/>
    <property type="match status" value="1"/>
</dbReference>
<keyword evidence="7 13" id="KW-0067">ATP-binding</keyword>
<evidence type="ECO:0000256" key="13">
    <source>
        <dbReference type="HAMAP-Rule" id="MF_00969"/>
    </source>
</evidence>
<dbReference type="EC" id="3.6.4.-" evidence="13"/>
<keyword evidence="9 13" id="KW-0234">DNA repair</keyword>
<comment type="similarity">
    <text evidence="10 13">In the N-terminal section; belongs to the UvrB family.</text>
</comment>